<sequence>MIIVITRPDFFEGEAAKIAQLLQSGRADLIHIRKPPLPLADSARVRQSRLEKLDRLENLDRLAQMERLIQALPARLYSRLVLHDHHSLAIKYGLRGVHLNSRNPEPPAGWSGAVSISCHTLSELSECRRKPYAYMSLSPIFDSISKRGYRSAFSADDIAAARSQGLIDERVMALGGITFDKINEIKEMGFGGAMILGDAWK</sequence>
<dbReference type="EMBL" id="FRCJ01000004">
    <property type="protein sequence ID" value="SHM53917.1"/>
    <property type="molecule type" value="Genomic_DNA"/>
</dbReference>
<feature type="domain" description="Thiamine phosphate synthase/TenI" evidence="3">
    <location>
        <begin position="16"/>
        <end position="192"/>
    </location>
</feature>
<dbReference type="PANTHER" id="PTHR20857:SF15">
    <property type="entry name" value="THIAMINE-PHOSPHATE SYNTHASE"/>
    <property type="match status" value="1"/>
</dbReference>
<dbReference type="Gene3D" id="3.20.20.70">
    <property type="entry name" value="Aldolase class I"/>
    <property type="match status" value="1"/>
</dbReference>
<dbReference type="GO" id="GO:0004789">
    <property type="term" value="F:thiamine-phosphate diphosphorylase activity"/>
    <property type="evidence" value="ECO:0007669"/>
    <property type="project" value="TreeGrafter"/>
</dbReference>
<dbReference type="AlphaFoldDB" id="A0A1M7JN00"/>
<dbReference type="InterPro" id="IPR036206">
    <property type="entry name" value="ThiamineP_synth_sf"/>
</dbReference>
<accession>A0A1M7JN00</accession>
<name>A0A1M7JN00_XYLRU</name>
<comment type="pathway">
    <text evidence="1">Cofactor biosynthesis; thiamine diphosphate biosynthesis.</text>
</comment>
<reference evidence="4 5" key="1">
    <citation type="submission" date="2016-11" db="EMBL/GenBank/DDBJ databases">
        <authorList>
            <person name="Jaros S."/>
            <person name="Januszkiewicz K."/>
            <person name="Wedrychowicz H."/>
        </authorList>
    </citation>
    <scope>NUCLEOTIDE SEQUENCE [LARGE SCALE GENOMIC DNA]</scope>
    <source>
        <strain evidence="4 5">BPI-34</strain>
    </source>
</reference>
<evidence type="ECO:0000259" key="3">
    <source>
        <dbReference type="Pfam" id="PF02581"/>
    </source>
</evidence>
<proteinExistence type="predicted"/>
<dbReference type="Pfam" id="PF02581">
    <property type="entry name" value="TMP-TENI"/>
    <property type="match status" value="1"/>
</dbReference>
<evidence type="ECO:0000256" key="1">
    <source>
        <dbReference type="ARBA" id="ARBA00004948"/>
    </source>
</evidence>
<evidence type="ECO:0000313" key="5">
    <source>
        <dbReference type="Proteomes" id="UP000184280"/>
    </source>
</evidence>
<organism evidence="4 5">
    <name type="scientific">Xylanibacter ruminicola</name>
    <name type="common">Prevotella ruminicola</name>
    <dbReference type="NCBI Taxonomy" id="839"/>
    <lineage>
        <taxon>Bacteria</taxon>
        <taxon>Pseudomonadati</taxon>
        <taxon>Bacteroidota</taxon>
        <taxon>Bacteroidia</taxon>
        <taxon>Bacteroidales</taxon>
        <taxon>Prevotellaceae</taxon>
        <taxon>Xylanibacter</taxon>
    </lineage>
</organism>
<evidence type="ECO:0000313" key="4">
    <source>
        <dbReference type="EMBL" id="SHM53917.1"/>
    </source>
</evidence>
<gene>
    <name evidence="4" type="ORF">SAMN04488494_2106</name>
</gene>
<dbReference type="CDD" id="cd00564">
    <property type="entry name" value="TMP_TenI"/>
    <property type="match status" value="1"/>
</dbReference>
<dbReference type="RefSeq" id="WP_073045193.1">
    <property type="nucleotide sequence ID" value="NZ_FOLF01000014.1"/>
</dbReference>
<dbReference type="InterPro" id="IPR022998">
    <property type="entry name" value="ThiamineP_synth_TenI"/>
</dbReference>
<dbReference type="OrthoDB" id="194683at2"/>
<dbReference type="SUPFAM" id="SSF51391">
    <property type="entry name" value="Thiamin phosphate synthase"/>
    <property type="match status" value="1"/>
</dbReference>
<dbReference type="Proteomes" id="UP000184280">
    <property type="component" value="Unassembled WGS sequence"/>
</dbReference>
<dbReference type="GO" id="GO:0009228">
    <property type="term" value="P:thiamine biosynthetic process"/>
    <property type="evidence" value="ECO:0007669"/>
    <property type="project" value="UniProtKB-KW"/>
</dbReference>
<protein>
    <submittedName>
        <fullName evidence="4">Thiamine-phosphate pyrophosphorylase</fullName>
    </submittedName>
</protein>
<dbReference type="InterPro" id="IPR013785">
    <property type="entry name" value="Aldolase_TIM"/>
</dbReference>
<keyword evidence="2" id="KW-0784">Thiamine biosynthesis</keyword>
<dbReference type="GO" id="GO:0005737">
    <property type="term" value="C:cytoplasm"/>
    <property type="evidence" value="ECO:0007669"/>
    <property type="project" value="TreeGrafter"/>
</dbReference>
<dbReference type="PANTHER" id="PTHR20857">
    <property type="entry name" value="THIAMINE-PHOSPHATE PYROPHOSPHORYLASE"/>
    <property type="match status" value="1"/>
</dbReference>
<evidence type="ECO:0000256" key="2">
    <source>
        <dbReference type="ARBA" id="ARBA00022977"/>
    </source>
</evidence>